<keyword evidence="3" id="KW-1185">Reference proteome</keyword>
<feature type="region of interest" description="Disordered" evidence="1">
    <location>
        <begin position="1"/>
        <end position="55"/>
    </location>
</feature>
<reference evidence="2 3" key="1">
    <citation type="submission" date="2021-06" db="EMBL/GenBank/DDBJ databases">
        <authorList>
            <person name="Palmer J.M."/>
        </authorList>
    </citation>
    <scope>NUCLEOTIDE SEQUENCE [LARGE SCALE GENOMIC DNA]</scope>
    <source>
        <strain evidence="2 3">AS_MEX2019</strain>
        <tissue evidence="2">Muscle</tissue>
    </source>
</reference>
<evidence type="ECO:0000256" key="1">
    <source>
        <dbReference type="SAM" id="MobiDB-lite"/>
    </source>
</evidence>
<evidence type="ECO:0000313" key="3">
    <source>
        <dbReference type="Proteomes" id="UP001469553"/>
    </source>
</evidence>
<proteinExistence type="predicted"/>
<dbReference type="EMBL" id="JAHRIP010048099">
    <property type="protein sequence ID" value="MEQ2299455.1"/>
    <property type="molecule type" value="Genomic_DNA"/>
</dbReference>
<comment type="caution">
    <text evidence="2">The sequence shown here is derived from an EMBL/GenBank/DDBJ whole genome shotgun (WGS) entry which is preliminary data.</text>
</comment>
<name>A0ABV0Z021_9TELE</name>
<gene>
    <name evidence="2" type="ORF">AMECASPLE_015330</name>
</gene>
<sequence>MPPGRPPGEVFPGTYHREEAQGKTQDTLKGPCVSAGLGTSWDSPGHAGPSGWGEGINCGKSTEGYANTKTVPSICRMGRIEVRRQIYEQFGGKNKGPGSLARNQQHIHTEPNLWVDI</sequence>
<evidence type="ECO:0000313" key="2">
    <source>
        <dbReference type="EMBL" id="MEQ2299455.1"/>
    </source>
</evidence>
<dbReference type="Proteomes" id="UP001469553">
    <property type="component" value="Unassembled WGS sequence"/>
</dbReference>
<organism evidence="2 3">
    <name type="scientific">Ameca splendens</name>
    <dbReference type="NCBI Taxonomy" id="208324"/>
    <lineage>
        <taxon>Eukaryota</taxon>
        <taxon>Metazoa</taxon>
        <taxon>Chordata</taxon>
        <taxon>Craniata</taxon>
        <taxon>Vertebrata</taxon>
        <taxon>Euteleostomi</taxon>
        <taxon>Actinopterygii</taxon>
        <taxon>Neopterygii</taxon>
        <taxon>Teleostei</taxon>
        <taxon>Neoteleostei</taxon>
        <taxon>Acanthomorphata</taxon>
        <taxon>Ovalentaria</taxon>
        <taxon>Atherinomorphae</taxon>
        <taxon>Cyprinodontiformes</taxon>
        <taxon>Goodeidae</taxon>
        <taxon>Ameca</taxon>
    </lineage>
</organism>
<accession>A0ABV0Z021</accession>
<protein>
    <submittedName>
        <fullName evidence="2">Uncharacterized protein</fullName>
    </submittedName>
</protein>